<dbReference type="GO" id="GO:0005634">
    <property type="term" value="C:nucleus"/>
    <property type="evidence" value="ECO:0007669"/>
    <property type="project" value="UniProtKB-ARBA"/>
</dbReference>
<dbReference type="Proteomes" id="UP000249757">
    <property type="component" value="Unassembled WGS sequence"/>
</dbReference>
<keyword evidence="4" id="KW-1185">Reference proteome</keyword>
<dbReference type="GO" id="GO:0003723">
    <property type="term" value="F:RNA binding"/>
    <property type="evidence" value="ECO:0007669"/>
    <property type="project" value="UniProtKB-KW"/>
</dbReference>
<dbReference type="AlphaFoldDB" id="A0A922N0Z2"/>
<feature type="domain" description="Integrase catalytic" evidence="2">
    <location>
        <begin position="72"/>
        <end position="196"/>
    </location>
</feature>
<reference evidence="4" key="1">
    <citation type="journal article" date="2022" name="Microb. Genom.">
        <title>A global pangenome for the wheat fungal pathogen Pyrenophora tritici-repentis and prediction of effector protein structural homology.</title>
        <authorList>
            <person name="Moolhuijzen P.M."/>
            <person name="See P.T."/>
            <person name="Shi G."/>
            <person name="Powell H.R."/>
            <person name="Cockram J."/>
            <person name="Jorgensen L.N."/>
            <person name="Benslimane H."/>
            <person name="Strelkov S.E."/>
            <person name="Turner J."/>
            <person name="Liu Z."/>
            <person name="Moffat C.S."/>
        </authorList>
    </citation>
    <scope>NUCLEOTIDE SEQUENCE [LARGE SCALE GENOMIC DNA]</scope>
</reference>
<dbReference type="PANTHER" id="PTHR37984">
    <property type="entry name" value="PROTEIN CBG26694"/>
    <property type="match status" value="1"/>
</dbReference>
<feature type="non-terminal residue" evidence="3">
    <location>
        <position position="1"/>
    </location>
</feature>
<name>A0A922N0Z2_9PLEO</name>
<accession>A0A922N0Z2</accession>
<evidence type="ECO:0000256" key="1">
    <source>
        <dbReference type="ARBA" id="ARBA00022884"/>
    </source>
</evidence>
<evidence type="ECO:0000259" key="2">
    <source>
        <dbReference type="PROSITE" id="PS50994"/>
    </source>
</evidence>
<sequence length="377" mass="43271">KADGARHLPHTVAIQMKLKLELQDCEIRNSLVYFRGRLFIPYDDDLRKDIVLSQQYYWPLMTDTVAQYNPELCSLPTRKAIQRPQAGTAAPAPVPKRFWTDISVDFITPLPDFATVIALDSLKLMLLSEHLSITSGERGFPTTIVSDRGSQFVSHFWKELCHRLGVTPKLSTAYHPETDGQTEVANAGLKCYLRAYTNYMQNDWRKRVLWRRTRACHQGYLPRMGSELVTEDSPITDARSRAEQLLREDARGTVKRMTDVIRFMQENLRWSQNKMEHYANQHRQPAPDYRVGDKVYIDARNIPTMRPSRGLSAKNLGPYKVRALPTDMQSSSHYQTATNKSIQCSTHGYYTWTPIKQLAQVRASSLRNTLTESTTTT</sequence>
<organism evidence="3 4">
    <name type="scientific">Pyrenophora tritici-repentis</name>
    <dbReference type="NCBI Taxonomy" id="45151"/>
    <lineage>
        <taxon>Eukaryota</taxon>
        <taxon>Fungi</taxon>
        <taxon>Dikarya</taxon>
        <taxon>Ascomycota</taxon>
        <taxon>Pezizomycotina</taxon>
        <taxon>Dothideomycetes</taxon>
        <taxon>Pleosporomycetidae</taxon>
        <taxon>Pleosporales</taxon>
        <taxon>Pleosporineae</taxon>
        <taxon>Pleosporaceae</taxon>
        <taxon>Pyrenophora</taxon>
    </lineage>
</organism>
<evidence type="ECO:0000313" key="3">
    <source>
        <dbReference type="EMBL" id="KAI1506857.1"/>
    </source>
</evidence>
<dbReference type="InterPro" id="IPR050951">
    <property type="entry name" value="Retrovirus_Pol_polyprotein"/>
</dbReference>
<dbReference type="PANTHER" id="PTHR37984:SF15">
    <property type="entry name" value="INTEGRASE CATALYTIC DOMAIN-CONTAINING PROTEIN"/>
    <property type="match status" value="1"/>
</dbReference>
<dbReference type="SUPFAM" id="SSF53098">
    <property type="entry name" value="Ribonuclease H-like"/>
    <property type="match status" value="1"/>
</dbReference>
<gene>
    <name evidence="3" type="ORF">Ptr86124_014202</name>
</gene>
<dbReference type="Gene3D" id="3.30.420.10">
    <property type="entry name" value="Ribonuclease H-like superfamily/Ribonuclease H"/>
    <property type="match status" value="1"/>
</dbReference>
<comment type="caution">
    <text evidence="3">The sequence shown here is derived from an EMBL/GenBank/DDBJ whole genome shotgun (WGS) entry which is preliminary data.</text>
</comment>
<evidence type="ECO:0000313" key="4">
    <source>
        <dbReference type="Proteomes" id="UP000249757"/>
    </source>
</evidence>
<dbReference type="InterPro" id="IPR001584">
    <property type="entry name" value="Integrase_cat-core"/>
</dbReference>
<keyword evidence="1" id="KW-0694">RNA-binding</keyword>
<proteinExistence type="predicted"/>
<dbReference type="PROSITE" id="PS50994">
    <property type="entry name" value="INTEGRASE"/>
    <property type="match status" value="1"/>
</dbReference>
<dbReference type="InterPro" id="IPR036397">
    <property type="entry name" value="RNaseH_sf"/>
</dbReference>
<protein>
    <recommendedName>
        <fullName evidence="2">Integrase catalytic domain-containing protein</fullName>
    </recommendedName>
</protein>
<dbReference type="GO" id="GO:0015074">
    <property type="term" value="P:DNA integration"/>
    <property type="evidence" value="ECO:0007669"/>
    <property type="project" value="InterPro"/>
</dbReference>
<dbReference type="EMBL" id="NRDI02000112">
    <property type="protein sequence ID" value="KAI1506857.1"/>
    <property type="molecule type" value="Genomic_DNA"/>
</dbReference>
<dbReference type="InterPro" id="IPR012337">
    <property type="entry name" value="RNaseH-like_sf"/>
</dbReference>